<evidence type="ECO:0000313" key="3">
    <source>
        <dbReference type="Proteomes" id="UP000184010"/>
    </source>
</evidence>
<reference evidence="3" key="1">
    <citation type="submission" date="2016-12" db="EMBL/GenBank/DDBJ databases">
        <authorList>
            <person name="Varghese N."/>
            <person name="Submissions S."/>
        </authorList>
    </citation>
    <scope>NUCLEOTIDE SEQUENCE [LARGE SCALE GENOMIC DNA]</scope>
    <source>
        <strain evidence="3">DSM 11544</strain>
    </source>
</reference>
<proteinExistence type="predicted"/>
<dbReference type="EMBL" id="FRDN01000020">
    <property type="protein sequence ID" value="SHN87669.1"/>
    <property type="molecule type" value="Genomic_DNA"/>
</dbReference>
<evidence type="ECO:0000313" key="2">
    <source>
        <dbReference type="EMBL" id="SHN87669.1"/>
    </source>
</evidence>
<accession>A0A1M7UXG7</accession>
<dbReference type="PANTHER" id="PTHR41247">
    <property type="entry name" value="HTH-TYPE TRANSCRIPTIONAL REPRESSOR YCNK"/>
    <property type="match status" value="1"/>
</dbReference>
<dbReference type="InterPro" id="IPR008719">
    <property type="entry name" value="N2O_reductase_NosL"/>
</dbReference>
<dbReference type="PROSITE" id="PS51257">
    <property type="entry name" value="PROKAR_LIPOPROTEIN"/>
    <property type="match status" value="1"/>
</dbReference>
<keyword evidence="1" id="KW-0732">Signal</keyword>
<keyword evidence="3" id="KW-1185">Reference proteome</keyword>
<evidence type="ECO:0000256" key="1">
    <source>
        <dbReference type="SAM" id="SignalP"/>
    </source>
</evidence>
<dbReference type="AlphaFoldDB" id="A0A1M7UXG7"/>
<name>A0A1M7UXG7_9FIRM</name>
<dbReference type="PANTHER" id="PTHR41247:SF1">
    <property type="entry name" value="HTH-TYPE TRANSCRIPTIONAL REPRESSOR YCNK"/>
    <property type="match status" value="1"/>
</dbReference>
<dbReference type="STRING" id="1121395.SAMN02745215_04953"/>
<gene>
    <name evidence="2" type="ORF">SAMN02745215_04953</name>
</gene>
<feature type="signal peptide" evidence="1">
    <location>
        <begin position="1"/>
        <end position="25"/>
    </location>
</feature>
<organism evidence="2 3">
    <name type="scientific">Desulfitobacterium chlororespirans DSM 11544</name>
    <dbReference type="NCBI Taxonomy" id="1121395"/>
    <lineage>
        <taxon>Bacteria</taxon>
        <taxon>Bacillati</taxon>
        <taxon>Bacillota</taxon>
        <taxon>Clostridia</taxon>
        <taxon>Eubacteriales</taxon>
        <taxon>Desulfitobacteriaceae</taxon>
        <taxon>Desulfitobacterium</taxon>
    </lineage>
</organism>
<dbReference type="Gene3D" id="3.30.70.2050">
    <property type="match status" value="1"/>
</dbReference>
<sequence length="182" mass="20374">MSRKLMVLLTLWCLALTGCSSGDVAGTPREIDPTIDICPVCKMSVIDEHFAAQIIDSQGQAEIFDDIGCMSIFMRRLEAEAKDSILATYVKDFESMEWLKAQEAFYVQGRIDTPMSFGIVAFAAEEAARKFAEEVGGKQLTWEQVLTEPLTIGLDIEFNQEDFNVQDLDTGETRETQEERGN</sequence>
<dbReference type="RefSeq" id="WP_072775038.1">
    <property type="nucleotide sequence ID" value="NZ_FRDN01000020.1"/>
</dbReference>
<dbReference type="Proteomes" id="UP000184010">
    <property type="component" value="Unassembled WGS sequence"/>
</dbReference>
<dbReference type="Pfam" id="PF05573">
    <property type="entry name" value="NosL"/>
    <property type="match status" value="1"/>
</dbReference>
<dbReference type="SUPFAM" id="SSF160387">
    <property type="entry name" value="NosL/MerB-like"/>
    <property type="match status" value="1"/>
</dbReference>
<feature type="chain" id="PRO_5038337507" evidence="1">
    <location>
        <begin position="26"/>
        <end position="182"/>
    </location>
</feature>
<protein>
    <submittedName>
        <fullName evidence="2">Copper chaperone NosL</fullName>
    </submittedName>
</protein>